<protein>
    <submittedName>
        <fullName evidence="3">3926_t:CDS:1</fullName>
    </submittedName>
</protein>
<dbReference type="SUPFAM" id="SSF56112">
    <property type="entry name" value="Protein kinase-like (PK-like)"/>
    <property type="match status" value="1"/>
</dbReference>
<dbReference type="GO" id="GO:0004672">
    <property type="term" value="F:protein kinase activity"/>
    <property type="evidence" value="ECO:0007669"/>
    <property type="project" value="InterPro"/>
</dbReference>
<gene>
    <name evidence="3" type="ORF">ALEPTO_LOCUS3882</name>
</gene>
<dbReference type="Gene3D" id="1.10.510.10">
    <property type="entry name" value="Transferase(Phosphotransferase) domain 1"/>
    <property type="match status" value="1"/>
</dbReference>
<dbReference type="InterPro" id="IPR011009">
    <property type="entry name" value="Kinase-like_dom_sf"/>
</dbReference>
<keyword evidence="4" id="KW-1185">Reference proteome</keyword>
<evidence type="ECO:0000256" key="1">
    <source>
        <dbReference type="PROSITE-ProRule" id="PRU00267"/>
    </source>
</evidence>
<dbReference type="Pfam" id="PF00505">
    <property type="entry name" value="HMG_box"/>
    <property type="match status" value="1"/>
</dbReference>
<feature type="DNA-binding region" description="HMG box" evidence="1">
    <location>
        <begin position="43"/>
        <end position="103"/>
    </location>
</feature>
<dbReference type="GO" id="GO:0007165">
    <property type="term" value="P:signal transduction"/>
    <property type="evidence" value="ECO:0007669"/>
    <property type="project" value="TreeGrafter"/>
</dbReference>
<dbReference type="GO" id="GO:0005634">
    <property type="term" value="C:nucleus"/>
    <property type="evidence" value="ECO:0007669"/>
    <property type="project" value="UniProtKB-UniRule"/>
</dbReference>
<name>A0A9N8ZWR1_9GLOM</name>
<dbReference type="Pfam" id="PF07714">
    <property type="entry name" value="PK_Tyr_Ser-Thr"/>
    <property type="match status" value="1"/>
</dbReference>
<keyword evidence="1" id="KW-0238">DNA-binding</keyword>
<dbReference type="EMBL" id="CAJVPS010000788">
    <property type="protein sequence ID" value="CAG8509153.1"/>
    <property type="molecule type" value="Genomic_DNA"/>
</dbReference>
<dbReference type="CDD" id="cd00084">
    <property type="entry name" value="HMG-box_SF"/>
    <property type="match status" value="1"/>
</dbReference>
<keyword evidence="1" id="KW-0539">Nucleus</keyword>
<dbReference type="InterPro" id="IPR001245">
    <property type="entry name" value="Ser-Thr/Tyr_kinase_cat_dom"/>
</dbReference>
<feature type="domain" description="HMG box" evidence="2">
    <location>
        <begin position="43"/>
        <end position="103"/>
    </location>
</feature>
<accession>A0A9N8ZWR1</accession>
<evidence type="ECO:0000313" key="3">
    <source>
        <dbReference type="EMBL" id="CAG8509153.1"/>
    </source>
</evidence>
<proteinExistence type="predicted"/>
<dbReference type="InterPro" id="IPR050167">
    <property type="entry name" value="Ser_Thr_protein_kinase"/>
</dbReference>
<comment type="caution">
    <text evidence="3">The sequence shown here is derived from an EMBL/GenBank/DDBJ whole genome shotgun (WGS) entry which is preliminary data.</text>
</comment>
<evidence type="ECO:0000259" key="2">
    <source>
        <dbReference type="PROSITE" id="PS50118"/>
    </source>
</evidence>
<dbReference type="SUPFAM" id="SSF47095">
    <property type="entry name" value="HMG-box"/>
    <property type="match status" value="1"/>
</dbReference>
<dbReference type="OrthoDB" id="10261027at2759"/>
<dbReference type="Proteomes" id="UP000789508">
    <property type="component" value="Unassembled WGS sequence"/>
</dbReference>
<dbReference type="PANTHER" id="PTHR23257:SF958">
    <property type="entry name" value="SERINE_THREONINE-PROTEIN KINASE WNK4"/>
    <property type="match status" value="1"/>
</dbReference>
<organism evidence="3 4">
    <name type="scientific">Ambispora leptoticha</name>
    <dbReference type="NCBI Taxonomy" id="144679"/>
    <lineage>
        <taxon>Eukaryota</taxon>
        <taxon>Fungi</taxon>
        <taxon>Fungi incertae sedis</taxon>
        <taxon>Mucoromycota</taxon>
        <taxon>Glomeromycotina</taxon>
        <taxon>Glomeromycetes</taxon>
        <taxon>Archaeosporales</taxon>
        <taxon>Ambisporaceae</taxon>
        <taxon>Ambispora</taxon>
    </lineage>
</organism>
<dbReference type="InterPro" id="IPR009071">
    <property type="entry name" value="HMG_box_dom"/>
</dbReference>
<dbReference type="AlphaFoldDB" id="A0A9N8ZWR1"/>
<dbReference type="Gene3D" id="1.10.30.10">
    <property type="entry name" value="High mobility group box domain"/>
    <property type="match status" value="1"/>
</dbReference>
<dbReference type="GO" id="GO:0003677">
    <property type="term" value="F:DNA binding"/>
    <property type="evidence" value="ECO:0007669"/>
    <property type="project" value="UniProtKB-UniRule"/>
</dbReference>
<evidence type="ECO:0000313" key="4">
    <source>
        <dbReference type="Proteomes" id="UP000789508"/>
    </source>
</evidence>
<reference evidence="3" key="1">
    <citation type="submission" date="2021-06" db="EMBL/GenBank/DDBJ databases">
        <authorList>
            <person name="Kallberg Y."/>
            <person name="Tangrot J."/>
            <person name="Rosling A."/>
        </authorList>
    </citation>
    <scope>NUCLEOTIDE SEQUENCE</scope>
    <source>
        <strain evidence="3">FL130A</strain>
    </source>
</reference>
<sequence length="412" mass="47136">MRKPCFLSQVIFQRLEELDILDLKSEDATLKQTEDFFIANIEEEKPPTALIIFHYYVLKKIKQLGFKIDSSDLSKSVAEKWKSLSQEQKEIFENIKQNLQQCHVSIGRRRLRENNIPIIDKYELASIGVSHYWPSVSFHDSHRDIIMATNTNPPTYRRRITLRAYVQKDDEKAAEYGYVNSSSGYNTSTILPTFYLSSLTLCLDSASPVYSKISEEVKPVKGCGPLDFRRLEEVKTLKKRECNASLINFRKSLCAALAKMHKNNWEQCFERYGVQKDDEKSAEGGCVKSSSENDVCFTPHFINVERLWGFASHIHKNHLIRGNLHSGNIVFICDLGLGQIRSSNDRDIKGICGVLPYIAPEVSRSRIYSQKADVYPFGIMSQETDIYPFGMMSLEIFTCETPFKGGKKIGSF</sequence>
<dbReference type="PROSITE" id="PS50118">
    <property type="entry name" value="HMG_BOX_2"/>
    <property type="match status" value="1"/>
</dbReference>
<dbReference type="InterPro" id="IPR036910">
    <property type="entry name" value="HMG_box_dom_sf"/>
</dbReference>
<dbReference type="GO" id="GO:0005737">
    <property type="term" value="C:cytoplasm"/>
    <property type="evidence" value="ECO:0007669"/>
    <property type="project" value="TreeGrafter"/>
</dbReference>
<dbReference type="PANTHER" id="PTHR23257">
    <property type="entry name" value="SERINE-THREONINE PROTEIN KINASE"/>
    <property type="match status" value="1"/>
</dbReference>